<dbReference type="PANTHER" id="PTHR30535:SF4">
    <property type="entry name" value="HEMIN-BINDING PERIPLASMIC PROTEIN HMUT"/>
    <property type="match status" value="1"/>
</dbReference>
<feature type="chain" id="PRO_5044842474" evidence="1">
    <location>
        <begin position="19"/>
        <end position="280"/>
    </location>
</feature>
<name>A0ABD4YT57_9BURK</name>
<accession>A0ABD4YT57</accession>
<dbReference type="InterPro" id="IPR002491">
    <property type="entry name" value="ABC_transptr_periplasmic_BD"/>
</dbReference>
<evidence type="ECO:0000313" key="4">
    <source>
        <dbReference type="Proteomes" id="UP001158644"/>
    </source>
</evidence>
<feature type="domain" description="Fe/B12 periplasmic-binding" evidence="2">
    <location>
        <begin position="27"/>
        <end position="280"/>
    </location>
</feature>
<feature type="signal peptide" evidence="1">
    <location>
        <begin position="1"/>
        <end position="18"/>
    </location>
</feature>
<dbReference type="PANTHER" id="PTHR30535">
    <property type="entry name" value="VITAMIN B12-BINDING PROTEIN"/>
    <property type="match status" value="1"/>
</dbReference>
<reference evidence="3 4" key="1">
    <citation type="submission" date="2022-09" db="EMBL/GenBank/DDBJ databases">
        <title>Intensive care unit water sources are persistently colonized with multi-drug resistant bacteria and are the site of extensive horizontal gene transfer of antibiotic resistance genes.</title>
        <authorList>
            <person name="Diorio-Toth L."/>
        </authorList>
    </citation>
    <scope>NUCLEOTIDE SEQUENCE [LARGE SCALE GENOMIC DNA]</scope>
    <source>
        <strain evidence="3 4">GD03967</strain>
    </source>
</reference>
<dbReference type="Proteomes" id="UP001158644">
    <property type="component" value="Unassembled WGS sequence"/>
</dbReference>
<evidence type="ECO:0000259" key="2">
    <source>
        <dbReference type="PROSITE" id="PS50983"/>
    </source>
</evidence>
<keyword evidence="1" id="KW-0732">Signal</keyword>
<evidence type="ECO:0000313" key="3">
    <source>
        <dbReference type="EMBL" id="MDH1178632.1"/>
    </source>
</evidence>
<dbReference type="PROSITE" id="PS50983">
    <property type="entry name" value="FE_B12_PBP"/>
    <property type="match status" value="1"/>
</dbReference>
<comment type="caution">
    <text evidence="3">The sequence shown here is derived from an EMBL/GenBank/DDBJ whole genome shotgun (WGS) entry which is preliminary data.</text>
</comment>
<dbReference type="RefSeq" id="WP_279990794.1">
    <property type="nucleotide sequence ID" value="NZ_JAOBZK010000012.1"/>
</dbReference>
<dbReference type="InterPro" id="IPR050902">
    <property type="entry name" value="ABC_Transporter_SBP"/>
</dbReference>
<dbReference type="EMBL" id="JAOBZK010000012">
    <property type="protein sequence ID" value="MDH1178632.1"/>
    <property type="molecule type" value="Genomic_DNA"/>
</dbReference>
<evidence type="ECO:0000256" key="1">
    <source>
        <dbReference type="SAM" id="SignalP"/>
    </source>
</evidence>
<dbReference type="AlphaFoldDB" id="A0ABD4YT57"/>
<gene>
    <name evidence="3" type="ORF">N5C72_11135</name>
</gene>
<dbReference type="Gene3D" id="3.40.50.1980">
    <property type="entry name" value="Nitrogenase molybdenum iron protein domain"/>
    <property type="match status" value="2"/>
</dbReference>
<dbReference type="Pfam" id="PF01497">
    <property type="entry name" value="Peripla_BP_2"/>
    <property type="match status" value="1"/>
</dbReference>
<protein>
    <submittedName>
        <fullName evidence="3">ABC transporter substrate-binding protein</fullName>
    </submittedName>
</protein>
<dbReference type="SUPFAM" id="SSF53807">
    <property type="entry name" value="Helical backbone' metal receptor"/>
    <property type="match status" value="1"/>
</dbReference>
<organism evidence="3 4">
    <name type="scientific">Achromobacter mucicolens</name>
    <dbReference type="NCBI Taxonomy" id="1389922"/>
    <lineage>
        <taxon>Bacteria</taxon>
        <taxon>Pseudomonadati</taxon>
        <taxon>Pseudomonadota</taxon>
        <taxon>Betaproteobacteria</taxon>
        <taxon>Burkholderiales</taxon>
        <taxon>Alcaligenaceae</taxon>
        <taxon>Achromobacter</taxon>
    </lineage>
</organism>
<sequence length="280" mass="28785">MKKWLAVAAWLLAAGAHAAPPERVAARVVTLGGSVTEIVYQLGQGGKLVGDDLSSLYPEAATKLPRVGYYRAVPVEGVLALKPDLVLASEQAGPPDALKRLGDVGVRIVTVPDAPSVDSLKARIRNIAEALDVAPAGDALVTEITRDLKAVEAIPATGARAILVINRTGTLQGAGGGTAANEVMTMAGLANVLKDQHGYKPLSAEAVSALAPEIIVVTRTSLEASGGVDKLLALPGLASTPAAARKRVIVMDDLLLLGMGPRLPLALTELKREAAGVMGR</sequence>
<proteinExistence type="predicted"/>